<dbReference type="PROSITE" id="PS51257">
    <property type="entry name" value="PROKAR_LIPOPROTEIN"/>
    <property type="match status" value="1"/>
</dbReference>
<reference evidence="2" key="2">
    <citation type="submission" date="2021-04" db="EMBL/GenBank/DDBJ databases">
        <authorList>
            <person name="Gilroy R."/>
        </authorList>
    </citation>
    <scope>NUCLEOTIDE SEQUENCE</scope>
    <source>
        <strain evidence="2">ChiGjej1B1-14440</strain>
    </source>
</reference>
<evidence type="ECO:0000256" key="1">
    <source>
        <dbReference type="SAM" id="SignalP"/>
    </source>
</evidence>
<keyword evidence="1" id="KW-0732">Signal</keyword>
<name>A0A9D2BLC0_9FIRM</name>
<dbReference type="PANTHER" id="PTHR12993">
    <property type="entry name" value="N-ACETYLGLUCOSAMINYL-PHOSPHATIDYLINOSITOL DE-N-ACETYLASE-RELATED"/>
    <property type="match status" value="1"/>
</dbReference>
<accession>A0A9D2BLC0</accession>
<dbReference type="Gene3D" id="3.40.50.10320">
    <property type="entry name" value="LmbE-like"/>
    <property type="match status" value="1"/>
</dbReference>
<dbReference type="EMBL" id="DXET01000077">
    <property type="protein sequence ID" value="HIX80950.1"/>
    <property type="molecule type" value="Genomic_DNA"/>
</dbReference>
<dbReference type="InterPro" id="IPR024078">
    <property type="entry name" value="LmbE-like_dom_sf"/>
</dbReference>
<dbReference type="AlphaFoldDB" id="A0A9D2BLC0"/>
<dbReference type="Pfam" id="PF02585">
    <property type="entry name" value="PIG-L"/>
    <property type="match status" value="1"/>
</dbReference>
<proteinExistence type="predicted"/>
<dbReference type="InterPro" id="IPR003737">
    <property type="entry name" value="GlcNAc_PI_deacetylase-related"/>
</dbReference>
<comment type="caution">
    <text evidence="2">The sequence shown here is derived from an EMBL/GenBank/DDBJ whole genome shotgun (WGS) entry which is preliminary data.</text>
</comment>
<feature type="chain" id="PRO_5039293042" evidence="1">
    <location>
        <begin position="25"/>
        <end position="225"/>
    </location>
</feature>
<reference evidence="2" key="1">
    <citation type="journal article" date="2021" name="PeerJ">
        <title>Extensive microbial diversity within the chicken gut microbiome revealed by metagenomics and culture.</title>
        <authorList>
            <person name="Gilroy R."/>
            <person name="Ravi A."/>
            <person name="Getino M."/>
            <person name="Pursley I."/>
            <person name="Horton D.L."/>
            <person name="Alikhan N.F."/>
            <person name="Baker D."/>
            <person name="Gharbi K."/>
            <person name="Hall N."/>
            <person name="Watson M."/>
            <person name="Adriaenssens E.M."/>
            <person name="Foster-Nyarko E."/>
            <person name="Jarju S."/>
            <person name="Secka A."/>
            <person name="Antonio M."/>
            <person name="Oren A."/>
            <person name="Chaudhuri R.R."/>
            <person name="La Ragione R."/>
            <person name="Hildebrand F."/>
            <person name="Pallen M.J."/>
        </authorList>
    </citation>
    <scope>NUCLEOTIDE SEQUENCE</scope>
    <source>
        <strain evidence="2">ChiGjej1B1-14440</strain>
    </source>
</reference>
<dbReference type="PANTHER" id="PTHR12993:SF26">
    <property type="entry name" value="1D-MYO-INOSITOL 2-ACETAMIDO-2-DEOXY-ALPHA-D-GLUCOPYRANOSIDE DEACETYLASE"/>
    <property type="match status" value="1"/>
</dbReference>
<feature type="signal peptide" evidence="1">
    <location>
        <begin position="1"/>
        <end position="24"/>
    </location>
</feature>
<sequence>MKKLIIIISLILFTACSNTNHSNAIHQDLFDQIDINSYQNIMIVAHPDDETIWGGMHLIKDKYLVICLTNGDNKTRAKEFNDVIKQTKGTGIILDYPDKTNGKRDDWKNSQKNIKNDLNYLLQKQTFSKIVTHNPSGEYGHQHHKMTSSIVTNIAKELNKTNCLYYFGKYYKKTSPMLSMKPTFNEELLKQKNQLLSIYSSQDKVCQHLQHMNAYENWISYQEWY</sequence>
<evidence type="ECO:0000313" key="3">
    <source>
        <dbReference type="Proteomes" id="UP000886724"/>
    </source>
</evidence>
<dbReference type="SUPFAM" id="SSF102588">
    <property type="entry name" value="LmbE-like"/>
    <property type="match status" value="1"/>
</dbReference>
<gene>
    <name evidence="2" type="ORF">H9980_03120</name>
</gene>
<dbReference type="Proteomes" id="UP000886724">
    <property type="component" value="Unassembled WGS sequence"/>
</dbReference>
<protein>
    <submittedName>
        <fullName evidence="2">PIG-L family deacetylase</fullName>
    </submittedName>
</protein>
<organism evidence="2 3">
    <name type="scientific">Candidatus Erysipelatoclostridium merdavium</name>
    <dbReference type="NCBI Taxonomy" id="2838566"/>
    <lineage>
        <taxon>Bacteria</taxon>
        <taxon>Bacillati</taxon>
        <taxon>Bacillota</taxon>
        <taxon>Erysipelotrichia</taxon>
        <taxon>Erysipelotrichales</taxon>
        <taxon>Erysipelotrichales incertae sedis</taxon>
    </lineage>
</organism>
<evidence type="ECO:0000313" key="2">
    <source>
        <dbReference type="EMBL" id="HIX80950.1"/>
    </source>
</evidence>
<dbReference type="GO" id="GO:0016811">
    <property type="term" value="F:hydrolase activity, acting on carbon-nitrogen (but not peptide) bonds, in linear amides"/>
    <property type="evidence" value="ECO:0007669"/>
    <property type="project" value="TreeGrafter"/>
</dbReference>